<dbReference type="EMBL" id="JBHSXQ010000006">
    <property type="protein sequence ID" value="MFC6906944.1"/>
    <property type="molecule type" value="Genomic_DNA"/>
</dbReference>
<dbReference type="Gene3D" id="3.40.50.620">
    <property type="entry name" value="HUPs"/>
    <property type="match status" value="1"/>
</dbReference>
<evidence type="ECO:0000313" key="3">
    <source>
        <dbReference type="Proteomes" id="UP001596312"/>
    </source>
</evidence>
<accession>A0ABD5VDE5</accession>
<dbReference type="SUPFAM" id="SSF52402">
    <property type="entry name" value="Adenine nucleotide alpha hydrolases-like"/>
    <property type="match status" value="1"/>
</dbReference>
<reference evidence="2 3" key="1">
    <citation type="journal article" date="2019" name="Int. J. Syst. Evol. Microbiol.">
        <title>The Global Catalogue of Microorganisms (GCM) 10K type strain sequencing project: providing services to taxonomists for standard genome sequencing and annotation.</title>
        <authorList>
            <consortium name="The Broad Institute Genomics Platform"/>
            <consortium name="The Broad Institute Genome Sequencing Center for Infectious Disease"/>
            <person name="Wu L."/>
            <person name="Ma J."/>
        </authorList>
    </citation>
    <scope>NUCLEOTIDE SEQUENCE [LARGE SCALE GENOMIC DNA]</scope>
    <source>
        <strain evidence="2 3">CGMCC 1.3240</strain>
    </source>
</reference>
<dbReference type="InterPro" id="IPR006016">
    <property type="entry name" value="UspA"/>
</dbReference>
<dbReference type="RefSeq" id="WP_340605523.1">
    <property type="nucleotide sequence ID" value="NZ_JBBMXV010000006.1"/>
</dbReference>
<sequence length="139" mass="15253">MVPIADPDDARETARAIRTYLSPNSEIIVTHVVPKGEGVPDKASVAQRKDFAQDAYENFLNVLAADKSRITPLTLYGRDVTDTIIEGALETDTTTIAFTPRGASRWTKLITGNISESLIRNSSVPVLVLPPQEEYEPLE</sequence>
<dbReference type="Proteomes" id="UP001596312">
    <property type="component" value="Unassembled WGS sequence"/>
</dbReference>
<evidence type="ECO:0000313" key="2">
    <source>
        <dbReference type="EMBL" id="MFC6906944.1"/>
    </source>
</evidence>
<dbReference type="Pfam" id="PF00582">
    <property type="entry name" value="Usp"/>
    <property type="match status" value="1"/>
</dbReference>
<dbReference type="InterPro" id="IPR014729">
    <property type="entry name" value="Rossmann-like_a/b/a_fold"/>
</dbReference>
<evidence type="ECO:0000259" key="1">
    <source>
        <dbReference type="Pfam" id="PF00582"/>
    </source>
</evidence>
<comment type="caution">
    <text evidence="2">The sequence shown here is derived from an EMBL/GenBank/DDBJ whole genome shotgun (WGS) entry which is preliminary data.</text>
</comment>
<dbReference type="AlphaFoldDB" id="A0ABD5VDE5"/>
<organism evidence="2 3">
    <name type="scientific">Halalkalicoccus tibetensis</name>
    <dbReference type="NCBI Taxonomy" id="175632"/>
    <lineage>
        <taxon>Archaea</taxon>
        <taxon>Methanobacteriati</taxon>
        <taxon>Methanobacteriota</taxon>
        <taxon>Stenosarchaea group</taxon>
        <taxon>Halobacteria</taxon>
        <taxon>Halobacteriales</taxon>
        <taxon>Halococcaceae</taxon>
        <taxon>Halalkalicoccus</taxon>
    </lineage>
</organism>
<gene>
    <name evidence="2" type="ORF">ACFQGH_17265</name>
</gene>
<name>A0ABD5VDE5_9EURY</name>
<feature type="domain" description="UspA" evidence="1">
    <location>
        <begin position="1"/>
        <end position="130"/>
    </location>
</feature>
<dbReference type="CDD" id="cd00293">
    <property type="entry name" value="USP-like"/>
    <property type="match status" value="1"/>
</dbReference>
<protein>
    <submittedName>
        <fullName evidence="2">Universal stress protein</fullName>
    </submittedName>
</protein>
<keyword evidence="3" id="KW-1185">Reference proteome</keyword>
<proteinExistence type="predicted"/>